<proteinExistence type="predicted"/>
<reference evidence="2" key="1">
    <citation type="journal article" date="2021" name="PeerJ">
        <title>Extensive microbial diversity within the chicken gut microbiome revealed by metagenomics and culture.</title>
        <authorList>
            <person name="Gilroy R."/>
            <person name="Ravi A."/>
            <person name="Getino M."/>
            <person name="Pursley I."/>
            <person name="Horton D.L."/>
            <person name="Alikhan N.F."/>
            <person name="Baker D."/>
            <person name="Gharbi K."/>
            <person name="Hall N."/>
            <person name="Watson M."/>
            <person name="Adriaenssens E.M."/>
            <person name="Foster-Nyarko E."/>
            <person name="Jarju S."/>
            <person name="Secka A."/>
            <person name="Antonio M."/>
            <person name="Oren A."/>
            <person name="Chaudhuri R.R."/>
            <person name="La Ragione R."/>
            <person name="Hildebrand F."/>
            <person name="Pallen M.J."/>
        </authorList>
    </citation>
    <scope>NUCLEOTIDE SEQUENCE</scope>
    <source>
        <strain evidence="2">Gambia16-930</strain>
    </source>
</reference>
<organism evidence="2 3">
    <name type="scientific">Candidatus Onthomorpha intestinigallinarum</name>
    <dbReference type="NCBI Taxonomy" id="2840880"/>
    <lineage>
        <taxon>Bacteria</taxon>
        <taxon>Pseudomonadati</taxon>
        <taxon>Bacteroidota</taxon>
        <taxon>Bacteroidia</taxon>
        <taxon>Bacteroidales</taxon>
        <taxon>Candidatus Onthomorpha</taxon>
    </lineage>
</organism>
<evidence type="ECO:0000313" key="3">
    <source>
        <dbReference type="Proteomes" id="UP000824267"/>
    </source>
</evidence>
<dbReference type="AlphaFoldDB" id="A0A9D1RHW4"/>
<dbReference type="EMBL" id="DXGG01000250">
    <property type="protein sequence ID" value="HIW88204.1"/>
    <property type="molecule type" value="Genomic_DNA"/>
</dbReference>
<evidence type="ECO:0000313" key="2">
    <source>
        <dbReference type="EMBL" id="HIW88204.1"/>
    </source>
</evidence>
<reference evidence="2" key="2">
    <citation type="submission" date="2021-04" db="EMBL/GenBank/DDBJ databases">
        <authorList>
            <person name="Gilroy R."/>
        </authorList>
    </citation>
    <scope>NUCLEOTIDE SEQUENCE</scope>
    <source>
        <strain evidence="2">Gambia16-930</strain>
    </source>
</reference>
<sequence length="86" mass="9536">MKKTLFVLSVFAAFALASCSSKSDCDCTVSGDNVPPTELFTDEYPTFTEIEKNCDEINWNDFTNHGNYGSWADGADYGYTLSCVEH</sequence>
<feature type="chain" id="PRO_5039666044" description="Lipoprotein" evidence="1">
    <location>
        <begin position="24"/>
        <end position="86"/>
    </location>
</feature>
<dbReference type="PROSITE" id="PS51257">
    <property type="entry name" value="PROKAR_LIPOPROTEIN"/>
    <property type="match status" value="1"/>
</dbReference>
<name>A0A9D1RHW4_9BACT</name>
<comment type="caution">
    <text evidence="2">The sequence shown here is derived from an EMBL/GenBank/DDBJ whole genome shotgun (WGS) entry which is preliminary data.</text>
</comment>
<accession>A0A9D1RHW4</accession>
<evidence type="ECO:0000256" key="1">
    <source>
        <dbReference type="SAM" id="SignalP"/>
    </source>
</evidence>
<evidence type="ECO:0008006" key="4">
    <source>
        <dbReference type="Google" id="ProtNLM"/>
    </source>
</evidence>
<dbReference type="Proteomes" id="UP000824267">
    <property type="component" value="Unassembled WGS sequence"/>
</dbReference>
<protein>
    <recommendedName>
        <fullName evidence="4">Lipoprotein</fullName>
    </recommendedName>
</protein>
<gene>
    <name evidence="2" type="ORF">IAC47_08070</name>
</gene>
<keyword evidence="1" id="KW-0732">Signal</keyword>
<feature type="signal peptide" evidence="1">
    <location>
        <begin position="1"/>
        <end position="23"/>
    </location>
</feature>